<feature type="transmembrane region" description="Helical" evidence="1">
    <location>
        <begin position="123"/>
        <end position="142"/>
    </location>
</feature>
<dbReference type="OrthoDB" id="9795105at2"/>
<dbReference type="AlphaFoldDB" id="A0A5D6WE67"/>
<keyword evidence="1" id="KW-1133">Transmembrane helix</keyword>
<accession>A0A5D6WE67</accession>
<evidence type="ECO:0000313" key="3">
    <source>
        <dbReference type="Proteomes" id="UP000323646"/>
    </source>
</evidence>
<feature type="transmembrane region" description="Helical" evidence="1">
    <location>
        <begin position="82"/>
        <end position="103"/>
    </location>
</feature>
<protein>
    <submittedName>
        <fullName evidence="2">Cytochrome oxidase biogenesis protein Surf12C</fullName>
    </submittedName>
</protein>
<dbReference type="EMBL" id="VTOY01000001">
    <property type="protein sequence ID" value="TYZ25118.1"/>
    <property type="molecule type" value="Genomic_DNA"/>
</dbReference>
<name>A0A5D6WE67_9FIRM</name>
<dbReference type="InterPro" id="IPR046547">
    <property type="entry name" value="DUF6803"/>
</dbReference>
<organism evidence="2 3">
    <name type="scientific">Selenomonas ruminis</name>
    <dbReference type="NCBI Taxonomy" id="2593411"/>
    <lineage>
        <taxon>Bacteria</taxon>
        <taxon>Bacillati</taxon>
        <taxon>Bacillota</taxon>
        <taxon>Negativicutes</taxon>
        <taxon>Selenomonadales</taxon>
        <taxon>Selenomonadaceae</taxon>
        <taxon>Selenomonas</taxon>
    </lineage>
</organism>
<dbReference type="Pfam" id="PF20617">
    <property type="entry name" value="DUF6803"/>
    <property type="match status" value="1"/>
</dbReference>
<dbReference type="Proteomes" id="UP000323646">
    <property type="component" value="Unassembled WGS sequence"/>
</dbReference>
<evidence type="ECO:0000313" key="2">
    <source>
        <dbReference type="EMBL" id="TYZ25118.1"/>
    </source>
</evidence>
<comment type="caution">
    <text evidence="2">The sequence shown here is derived from an EMBL/GenBank/DDBJ whole genome shotgun (WGS) entry which is preliminary data.</text>
</comment>
<proteinExistence type="predicted"/>
<gene>
    <name evidence="2" type="ORF">FZ040_03625</name>
</gene>
<feature type="transmembrane region" description="Helical" evidence="1">
    <location>
        <begin position="50"/>
        <end position="70"/>
    </location>
</feature>
<keyword evidence="3" id="KW-1185">Reference proteome</keyword>
<reference evidence="2 3" key="1">
    <citation type="submission" date="2019-08" db="EMBL/GenBank/DDBJ databases">
        <title>Selenomonas sp. mPRGC5 and Selenomonas sp. mPRGC8 isolated from ruminal fluid of dairy goat (Capra hircus).</title>
        <authorList>
            <person name="Poothong S."/>
            <person name="Nuengjamnong C."/>
            <person name="Tanasupawat S."/>
        </authorList>
    </citation>
    <scope>NUCLEOTIDE SEQUENCE [LARGE SCALE GENOMIC DNA]</scope>
    <source>
        <strain evidence="3">mPRGC5</strain>
    </source>
</reference>
<keyword evidence="1" id="KW-0812">Transmembrane</keyword>
<feature type="transmembrane region" description="Helical" evidence="1">
    <location>
        <begin position="16"/>
        <end position="38"/>
    </location>
</feature>
<keyword evidence="1" id="KW-0472">Membrane</keyword>
<dbReference type="RefSeq" id="WP_149170723.1">
    <property type="nucleotide sequence ID" value="NZ_VTOY01000001.1"/>
</dbReference>
<evidence type="ECO:0000256" key="1">
    <source>
        <dbReference type="SAM" id="Phobius"/>
    </source>
</evidence>
<sequence>MTNYMELLMTNQPWNLIAFMVLPVAMAELITMAEFFILSDVQEHRSWKKLSHYLGMILGVYFTGVFLYLVTAVVPQIEFRGWIDLLAVGFYMLGVIPLGAIALQEMGVISKAFDEKRKMHRHILLLVTFLIVSHVAMVFGMVSPSLGGWQPAPQYDMMDSNMSGMHHTNGAAHGMNH</sequence>